<dbReference type="Proteomes" id="UP001575181">
    <property type="component" value="Unassembled WGS sequence"/>
</dbReference>
<accession>A0ABV4TVZ2</accession>
<feature type="region of interest" description="Disordered" evidence="1">
    <location>
        <begin position="78"/>
        <end position="115"/>
    </location>
</feature>
<protein>
    <recommendedName>
        <fullName evidence="4">DUF2946 domain-containing protein</fullName>
    </recommendedName>
</protein>
<keyword evidence="3" id="KW-1185">Reference proteome</keyword>
<organism evidence="2 3">
    <name type="scientific">Thiohalorhabdus methylotrophus</name>
    <dbReference type="NCBI Taxonomy" id="3242694"/>
    <lineage>
        <taxon>Bacteria</taxon>
        <taxon>Pseudomonadati</taxon>
        <taxon>Pseudomonadota</taxon>
        <taxon>Gammaproteobacteria</taxon>
        <taxon>Thiohalorhabdales</taxon>
        <taxon>Thiohalorhabdaceae</taxon>
        <taxon>Thiohalorhabdus</taxon>
    </lineage>
</organism>
<reference evidence="2 3" key="1">
    <citation type="submission" date="2024-08" db="EMBL/GenBank/DDBJ databases">
        <title>Whole-genome sequencing of halo(alkali)philic microorganisms from hypersaline lakes.</title>
        <authorList>
            <person name="Sorokin D.Y."/>
            <person name="Merkel A.Y."/>
            <person name="Messina E."/>
            <person name="Yakimov M."/>
        </authorList>
    </citation>
    <scope>NUCLEOTIDE SEQUENCE [LARGE SCALE GENOMIC DNA]</scope>
    <source>
        <strain evidence="2 3">Cl-TMA</strain>
    </source>
</reference>
<evidence type="ECO:0008006" key="4">
    <source>
        <dbReference type="Google" id="ProtNLM"/>
    </source>
</evidence>
<evidence type="ECO:0000313" key="3">
    <source>
        <dbReference type="Proteomes" id="UP001575181"/>
    </source>
</evidence>
<feature type="compositionally biased region" description="Low complexity" evidence="1">
    <location>
        <begin position="81"/>
        <end position="101"/>
    </location>
</feature>
<name>A0ABV4TVZ2_9GAMM</name>
<dbReference type="RefSeq" id="WP_373656072.1">
    <property type="nucleotide sequence ID" value="NZ_JBGUAW010000007.1"/>
</dbReference>
<evidence type="ECO:0000313" key="2">
    <source>
        <dbReference type="EMBL" id="MFA9461284.1"/>
    </source>
</evidence>
<dbReference type="EMBL" id="JBGUAW010000007">
    <property type="protein sequence ID" value="MFA9461284.1"/>
    <property type="molecule type" value="Genomic_DNA"/>
</dbReference>
<proteinExistence type="predicted"/>
<sequence length="128" mass="13292">MNLRPADSRALPRRWLTVLWALALLVAGAPCTAMGTGMAEQACAHCAPGDQGHHGGGHHGDDTCFHCDLEANRAALDSNGPGVLPAALPAHPAPKAAPARLPESRAGPAPSRATGPVPRYLSLRRFLI</sequence>
<comment type="caution">
    <text evidence="2">The sequence shown here is derived from an EMBL/GenBank/DDBJ whole genome shotgun (WGS) entry which is preliminary data.</text>
</comment>
<evidence type="ECO:0000256" key="1">
    <source>
        <dbReference type="SAM" id="MobiDB-lite"/>
    </source>
</evidence>
<gene>
    <name evidence="2" type="ORF">ACERLL_10650</name>
</gene>